<organism evidence="4 5">
    <name type="scientific">Actinomadura meridiana</name>
    <dbReference type="NCBI Taxonomy" id="559626"/>
    <lineage>
        <taxon>Bacteria</taxon>
        <taxon>Bacillati</taxon>
        <taxon>Actinomycetota</taxon>
        <taxon>Actinomycetes</taxon>
        <taxon>Streptosporangiales</taxon>
        <taxon>Thermomonosporaceae</taxon>
        <taxon>Actinomadura</taxon>
    </lineage>
</organism>
<accession>A0ABP8C805</accession>
<comment type="caution">
    <text evidence="4">The sequence shown here is derived from an EMBL/GenBank/DDBJ whole genome shotgun (WGS) entry which is preliminary data.</text>
</comment>
<dbReference type="PROSITE" id="PS00622">
    <property type="entry name" value="HTH_LUXR_1"/>
    <property type="match status" value="1"/>
</dbReference>
<dbReference type="Proteomes" id="UP001501710">
    <property type="component" value="Unassembled WGS sequence"/>
</dbReference>
<feature type="domain" description="HTH luxR-type" evidence="3">
    <location>
        <begin position="838"/>
        <end position="902"/>
    </location>
</feature>
<dbReference type="EMBL" id="BAABAS010000012">
    <property type="protein sequence ID" value="GAA4235349.1"/>
    <property type="molecule type" value="Genomic_DNA"/>
</dbReference>
<protein>
    <submittedName>
        <fullName evidence="4">LuxR family transcriptional regulator</fullName>
    </submittedName>
</protein>
<dbReference type="InterPro" id="IPR016032">
    <property type="entry name" value="Sig_transdc_resp-reg_C-effctor"/>
</dbReference>
<dbReference type="Gene3D" id="1.10.10.10">
    <property type="entry name" value="Winged helix-like DNA-binding domain superfamily/Winged helix DNA-binding domain"/>
    <property type="match status" value="1"/>
</dbReference>
<dbReference type="InterPro" id="IPR041664">
    <property type="entry name" value="AAA_16"/>
</dbReference>
<dbReference type="InterPro" id="IPR036388">
    <property type="entry name" value="WH-like_DNA-bd_sf"/>
</dbReference>
<dbReference type="SUPFAM" id="SSF48452">
    <property type="entry name" value="TPR-like"/>
    <property type="match status" value="1"/>
</dbReference>
<evidence type="ECO:0000256" key="2">
    <source>
        <dbReference type="ARBA" id="ARBA00022840"/>
    </source>
</evidence>
<evidence type="ECO:0000313" key="5">
    <source>
        <dbReference type="Proteomes" id="UP001501710"/>
    </source>
</evidence>
<evidence type="ECO:0000259" key="3">
    <source>
        <dbReference type="PROSITE" id="PS50043"/>
    </source>
</evidence>
<dbReference type="PANTHER" id="PTHR16305:SF35">
    <property type="entry name" value="TRANSCRIPTIONAL ACTIVATOR DOMAIN"/>
    <property type="match status" value="1"/>
</dbReference>
<dbReference type="RefSeq" id="WP_344899304.1">
    <property type="nucleotide sequence ID" value="NZ_BAABAS010000012.1"/>
</dbReference>
<evidence type="ECO:0000313" key="4">
    <source>
        <dbReference type="EMBL" id="GAA4235349.1"/>
    </source>
</evidence>
<dbReference type="InterPro" id="IPR011990">
    <property type="entry name" value="TPR-like_helical_dom_sf"/>
</dbReference>
<keyword evidence="1" id="KW-0547">Nucleotide-binding</keyword>
<proteinExistence type="predicted"/>
<dbReference type="InterPro" id="IPR000792">
    <property type="entry name" value="Tscrpt_reg_LuxR_C"/>
</dbReference>
<dbReference type="SUPFAM" id="SSF46894">
    <property type="entry name" value="C-terminal effector domain of the bipartite response regulators"/>
    <property type="match status" value="1"/>
</dbReference>
<dbReference type="InterPro" id="IPR027417">
    <property type="entry name" value="P-loop_NTPase"/>
</dbReference>
<keyword evidence="2" id="KW-0067">ATP-binding</keyword>
<dbReference type="PANTHER" id="PTHR16305">
    <property type="entry name" value="TESTICULAR SOLUBLE ADENYLYL CYCLASE"/>
    <property type="match status" value="1"/>
</dbReference>
<dbReference type="Pfam" id="PF13191">
    <property type="entry name" value="AAA_16"/>
    <property type="match status" value="1"/>
</dbReference>
<keyword evidence="5" id="KW-1185">Reference proteome</keyword>
<dbReference type="PROSITE" id="PS50043">
    <property type="entry name" value="HTH_LUXR_2"/>
    <property type="match status" value="1"/>
</dbReference>
<dbReference type="SUPFAM" id="SSF52540">
    <property type="entry name" value="P-loop containing nucleoside triphosphate hydrolases"/>
    <property type="match status" value="1"/>
</dbReference>
<dbReference type="CDD" id="cd06170">
    <property type="entry name" value="LuxR_C_like"/>
    <property type="match status" value="1"/>
</dbReference>
<name>A0ABP8C805_9ACTN</name>
<dbReference type="PRINTS" id="PR00038">
    <property type="entry name" value="HTHLUXR"/>
</dbReference>
<dbReference type="SMART" id="SM00421">
    <property type="entry name" value="HTH_LUXR"/>
    <property type="match status" value="1"/>
</dbReference>
<evidence type="ECO:0000256" key="1">
    <source>
        <dbReference type="ARBA" id="ARBA00022741"/>
    </source>
</evidence>
<dbReference type="Pfam" id="PF00196">
    <property type="entry name" value="GerE"/>
    <property type="match status" value="1"/>
</dbReference>
<reference evidence="5" key="1">
    <citation type="journal article" date="2019" name="Int. J. Syst. Evol. Microbiol.">
        <title>The Global Catalogue of Microorganisms (GCM) 10K type strain sequencing project: providing services to taxonomists for standard genome sequencing and annotation.</title>
        <authorList>
            <consortium name="The Broad Institute Genomics Platform"/>
            <consortium name="The Broad Institute Genome Sequencing Center for Infectious Disease"/>
            <person name="Wu L."/>
            <person name="Ma J."/>
        </authorList>
    </citation>
    <scope>NUCLEOTIDE SEQUENCE [LARGE SCALE GENOMIC DNA]</scope>
    <source>
        <strain evidence="5">JCM 17440</strain>
    </source>
</reference>
<sequence>MVGRGAEVGRVERLVDEVRAGAGGALVVRGEPGIGKSALLDYAAERAARDMLVLRVTGIEGEAEMPYSALQLLLRPVIDKMGALPDQQARALRGAFGTGPAEDVEGFLVGLGTVGLLGEAAAERSVLCVVDDGHWIDAPSIEAVRFAARRIGRDAVGFLVATGASFSTARRLPAADLPVLRLEALPTETAKELLARESPGLPVHLRDRVLAAAGGNPLALLELPKTVQDDVLPNGALLPVTDRLRRAFRWRIDRLGERARLLLVMIAAEDTAELGTVMRGAAELGVPAATLTEVEQAGLVVVSGGSVRCRYPLVRTVAYSGASFTQQQAVHQALAKILEDSAPNRAAWHLAAGTFSPDERVAAALERTAESAVRRNGQAAAAAVYQRAAQLSEDDGARARRLAAAAVAALEAGQLDRAEELAAASARRAPSPVVLARITEVRGRLAYERGHPLAAARVTIDGATEIAVQEPSEAAGLLVRAAYYAEHGVDLGLTGEAVALLDTVDVPAGHDLRAYMQQSRVSFQIITGQAIDPDFFSTLRPCSVWEKSWTARMLNVVGDAAAGLEMSSSMVAETRAAGMMWQLANGMFHQACAETVLGRHRAAIGTAEAALPIAVETGQGPLAAYLHGLLAWLAALAGDGERCATLADEAIRYAQDHGTPPSAADATWALALLDLGHGRFESALSRMENRWPGWPHSSPWIRGTADHIEAAVRAGAPDTAARLLDDLERGAREYLDPCAPAIVARCRALAGPAEQAEENFVAALRPGPCDDRPFEQARTLLAFGRWLRREHRRAEARVRLRAALEIFQRAGAVPWAEQAQSELRATGDRTATATAVDRPRPASLLTPQQLQVVRLAATGATNREIGTQLFLSPRTVAQHLYRAYPKLGVTTRTQLATLDLDE</sequence>
<gene>
    <name evidence="4" type="ORF">GCM10022254_42420</name>
</gene>